<dbReference type="InterPro" id="IPR050204">
    <property type="entry name" value="AraC_XylS_family_regulators"/>
</dbReference>
<name>A0A1L3F0W9_BRAJP</name>
<proteinExistence type="predicted"/>
<dbReference type="InterPro" id="IPR009057">
    <property type="entry name" value="Homeodomain-like_sf"/>
</dbReference>
<dbReference type="Proteomes" id="UP000181962">
    <property type="component" value="Chromosome"/>
</dbReference>
<evidence type="ECO:0000256" key="4">
    <source>
        <dbReference type="SAM" id="MobiDB-lite"/>
    </source>
</evidence>
<dbReference type="InterPro" id="IPR018060">
    <property type="entry name" value="HTH_AraC"/>
</dbReference>
<evidence type="ECO:0000313" key="7">
    <source>
        <dbReference type="Proteomes" id="UP000181962"/>
    </source>
</evidence>
<protein>
    <recommendedName>
        <fullName evidence="5">HTH araC/xylS-type domain-containing protein</fullName>
    </recommendedName>
</protein>
<gene>
    <name evidence="6" type="ORF">BKD09_01345</name>
</gene>
<dbReference type="Pfam" id="PF12833">
    <property type="entry name" value="HTH_18"/>
    <property type="match status" value="1"/>
</dbReference>
<sequence length="339" mass="37601">MRPNDDFLSAPELDYDGFRSAMREDWGWFTPARETNIFASKVRTRRVFGFAAVDLTCSATRLERTEQDIRRDNMEYYFVTVQDTGESIIIHNDRVVNITAGDVVLLDSTKPVTFISRAQDGARWLGVQVPRQKLASHLGFEPQGGVCGPRQAQASRLLCQLALDPINDAEPAFASTDQFMHLVVYDLLGALFAPPAPLGSRHNDKLFMRVCGIIKDRFADPDISPREVAVEAGISLRYLQKLFTVRGSTCGHHICSARLDHAARLIERRALMKTGQPLSDIAYACGFRDYTHFARGFRRRFGTTPGAVGAGATGNDSARVRAGCTPHSLRSQPQSPDDP</sequence>
<feature type="domain" description="HTH araC/xylS-type" evidence="5">
    <location>
        <begin position="208"/>
        <end position="311"/>
    </location>
</feature>
<dbReference type="Gene3D" id="1.10.10.60">
    <property type="entry name" value="Homeodomain-like"/>
    <property type="match status" value="1"/>
</dbReference>
<dbReference type="InterPro" id="IPR035418">
    <property type="entry name" value="AraC-bd_2"/>
</dbReference>
<feature type="region of interest" description="Disordered" evidence="4">
    <location>
        <begin position="308"/>
        <end position="339"/>
    </location>
</feature>
<dbReference type="EMBL" id="CP017637">
    <property type="protein sequence ID" value="APG06961.1"/>
    <property type="molecule type" value="Genomic_DNA"/>
</dbReference>
<feature type="compositionally biased region" description="Polar residues" evidence="4">
    <location>
        <begin position="328"/>
        <end position="339"/>
    </location>
</feature>
<dbReference type="SUPFAM" id="SSF46689">
    <property type="entry name" value="Homeodomain-like"/>
    <property type="match status" value="1"/>
</dbReference>
<dbReference type="Pfam" id="PF14525">
    <property type="entry name" value="AraC_binding_2"/>
    <property type="match status" value="1"/>
</dbReference>
<dbReference type="PROSITE" id="PS01124">
    <property type="entry name" value="HTH_ARAC_FAMILY_2"/>
    <property type="match status" value="1"/>
</dbReference>
<dbReference type="AlphaFoldDB" id="A0A1L3F0W9"/>
<evidence type="ECO:0000256" key="2">
    <source>
        <dbReference type="ARBA" id="ARBA00023125"/>
    </source>
</evidence>
<evidence type="ECO:0000256" key="1">
    <source>
        <dbReference type="ARBA" id="ARBA00023015"/>
    </source>
</evidence>
<evidence type="ECO:0000259" key="5">
    <source>
        <dbReference type="PROSITE" id="PS01124"/>
    </source>
</evidence>
<dbReference type="GO" id="GO:0003700">
    <property type="term" value="F:DNA-binding transcription factor activity"/>
    <property type="evidence" value="ECO:0007669"/>
    <property type="project" value="InterPro"/>
</dbReference>
<accession>A0A1L3F0W9</accession>
<dbReference type="PANTHER" id="PTHR46796">
    <property type="entry name" value="HTH-TYPE TRANSCRIPTIONAL ACTIVATOR RHAS-RELATED"/>
    <property type="match status" value="1"/>
</dbReference>
<keyword evidence="3" id="KW-0804">Transcription</keyword>
<keyword evidence="1" id="KW-0805">Transcription regulation</keyword>
<dbReference type="PANTHER" id="PTHR46796:SF6">
    <property type="entry name" value="ARAC SUBFAMILY"/>
    <property type="match status" value="1"/>
</dbReference>
<reference evidence="6 7" key="1">
    <citation type="submission" date="2016-11" db="EMBL/GenBank/DDBJ databases">
        <title>Complete Genome Sequence of Bradyrhizobium sp. strain J5, an isolated from soybean nodule in Hokkaido.</title>
        <authorList>
            <person name="Kanehara K."/>
        </authorList>
    </citation>
    <scope>NUCLEOTIDE SEQUENCE [LARGE SCALE GENOMIC DNA]</scope>
    <source>
        <strain evidence="6 7">J5</strain>
    </source>
</reference>
<evidence type="ECO:0000313" key="6">
    <source>
        <dbReference type="EMBL" id="APG06961.1"/>
    </source>
</evidence>
<keyword evidence="2" id="KW-0238">DNA-binding</keyword>
<dbReference type="GO" id="GO:0043565">
    <property type="term" value="F:sequence-specific DNA binding"/>
    <property type="evidence" value="ECO:0007669"/>
    <property type="project" value="InterPro"/>
</dbReference>
<dbReference type="SMART" id="SM00342">
    <property type="entry name" value="HTH_ARAC"/>
    <property type="match status" value="1"/>
</dbReference>
<dbReference type="RefSeq" id="WP_223153815.1">
    <property type="nucleotide sequence ID" value="NZ_CP017637.1"/>
</dbReference>
<evidence type="ECO:0000256" key="3">
    <source>
        <dbReference type="ARBA" id="ARBA00023163"/>
    </source>
</evidence>
<organism evidence="6 7">
    <name type="scientific">Bradyrhizobium japonicum</name>
    <dbReference type="NCBI Taxonomy" id="375"/>
    <lineage>
        <taxon>Bacteria</taxon>
        <taxon>Pseudomonadati</taxon>
        <taxon>Pseudomonadota</taxon>
        <taxon>Alphaproteobacteria</taxon>
        <taxon>Hyphomicrobiales</taxon>
        <taxon>Nitrobacteraceae</taxon>
        <taxon>Bradyrhizobium</taxon>
    </lineage>
</organism>